<dbReference type="AlphaFoldDB" id="A0A7J7JT68"/>
<dbReference type="GO" id="GO:0031965">
    <property type="term" value="C:nuclear membrane"/>
    <property type="evidence" value="ECO:0007669"/>
    <property type="project" value="UniProtKB-SubCell"/>
</dbReference>
<feature type="transmembrane region" description="Helical" evidence="11">
    <location>
        <begin position="66"/>
        <end position="84"/>
    </location>
</feature>
<evidence type="ECO:0000256" key="5">
    <source>
        <dbReference type="ARBA" id="ARBA00022692"/>
    </source>
</evidence>
<evidence type="ECO:0000256" key="2">
    <source>
        <dbReference type="ARBA" id="ARBA00004496"/>
    </source>
</evidence>
<evidence type="ECO:0000256" key="4">
    <source>
        <dbReference type="ARBA" id="ARBA00022490"/>
    </source>
</evidence>
<evidence type="ECO:0000313" key="13">
    <source>
        <dbReference type="Proteomes" id="UP000593567"/>
    </source>
</evidence>
<dbReference type="InterPro" id="IPR019168">
    <property type="entry name" value="NEP1-R1"/>
</dbReference>
<dbReference type="Pfam" id="PF09771">
    <property type="entry name" value="Tmemb_18A"/>
    <property type="match status" value="1"/>
</dbReference>
<dbReference type="GO" id="GO:0071595">
    <property type="term" value="C:Nem1-Spo7 phosphatase complex"/>
    <property type="evidence" value="ECO:0007669"/>
    <property type="project" value="InterPro"/>
</dbReference>
<keyword evidence="9" id="KW-0539">Nucleus</keyword>
<name>A0A7J7JT68_BUGNE</name>
<evidence type="ECO:0000256" key="7">
    <source>
        <dbReference type="ARBA" id="ARBA00023098"/>
    </source>
</evidence>
<dbReference type="PANTHER" id="PTHR20996">
    <property type="entry name" value="NUCLEAR ENVELOPE PHOSPHATASE-REGULATORY SUBUNIT 1"/>
    <property type="match status" value="1"/>
</dbReference>
<evidence type="ECO:0000256" key="6">
    <source>
        <dbReference type="ARBA" id="ARBA00022989"/>
    </source>
</evidence>
<evidence type="ECO:0000256" key="1">
    <source>
        <dbReference type="ARBA" id="ARBA00004232"/>
    </source>
</evidence>
<feature type="transmembrane region" description="Helical" evidence="11">
    <location>
        <begin position="30"/>
        <end position="46"/>
    </location>
</feature>
<evidence type="ECO:0000256" key="8">
    <source>
        <dbReference type="ARBA" id="ARBA00023136"/>
    </source>
</evidence>
<accession>A0A7J7JT68</accession>
<keyword evidence="5 11" id="KW-0812">Transmembrane</keyword>
<protein>
    <recommendedName>
        <fullName evidence="10">Transmembrane protein 188</fullName>
    </recommendedName>
</protein>
<comment type="similarity">
    <text evidence="3">Belongs to the CNEP1R1 family.</text>
</comment>
<evidence type="ECO:0000256" key="3">
    <source>
        <dbReference type="ARBA" id="ARBA00010998"/>
    </source>
</evidence>
<dbReference type="PANTHER" id="PTHR20996:SF1">
    <property type="entry name" value="NUCLEAR ENVELOPE PHOSPHATASE-REGULATORY SUBUNIT 1"/>
    <property type="match status" value="1"/>
</dbReference>
<dbReference type="GO" id="GO:0006629">
    <property type="term" value="P:lipid metabolic process"/>
    <property type="evidence" value="ECO:0007669"/>
    <property type="project" value="UniProtKB-KW"/>
</dbReference>
<evidence type="ECO:0000256" key="9">
    <source>
        <dbReference type="ARBA" id="ARBA00023242"/>
    </source>
</evidence>
<sequence>MSHEQTEDLKAFERRLTEVISAIQPATGRWRIILAITTVCTATGAWNWLRDARTLQTTFVQSLLEHWLFTFSILILLLLFLAGIHKRVYAPSIIASRCRLVLEDYNMACDDTGKLILKPRPTT</sequence>
<dbReference type="Proteomes" id="UP000593567">
    <property type="component" value="Unassembled WGS sequence"/>
</dbReference>
<evidence type="ECO:0000256" key="11">
    <source>
        <dbReference type="SAM" id="Phobius"/>
    </source>
</evidence>
<evidence type="ECO:0000313" key="12">
    <source>
        <dbReference type="EMBL" id="KAF6029177.1"/>
    </source>
</evidence>
<keyword evidence="13" id="KW-1185">Reference proteome</keyword>
<proteinExistence type="inferred from homology"/>
<organism evidence="12 13">
    <name type="scientific">Bugula neritina</name>
    <name type="common">Brown bryozoan</name>
    <name type="synonym">Sertularia neritina</name>
    <dbReference type="NCBI Taxonomy" id="10212"/>
    <lineage>
        <taxon>Eukaryota</taxon>
        <taxon>Metazoa</taxon>
        <taxon>Spiralia</taxon>
        <taxon>Lophotrochozoa</taxon>
        <taxon>Bryozoa</taxon>
        <taxon>Gymnolaemata</taxon>
        <taxon>Cheilostomatida</taxon>
        <taxon>Flustrina</taxon>
        <taxon>Buguloidea</taxon>
        <taxon>Bugulidae</taxon>
        <taxon>Bugula</taxon>
    </lineage>
</organism>
<comment type="caution">
    <text evidence="12">The sequence shown here is derived from an EMBL/GenBank/DDBJ whole genome shotgun (WGS) entry which is preliminary data.</text>
</comment>
<keyword evidence="4" id="KW-0963">Cytoplasm</keyword>
<dbReference type="GO" id="GO:0005737">
    <property type="term" value="C:cytoplasm"/>
    <property type="evidence" value="ECO:0007669"/>
    <property type="project" value="UniProtKB-SubCell"/>
</dbReference>
<dbReference type="EMBL" id="VXIV02001850">
    <property type="protein sequence ID" value="KAF6029177.1"/>
    <property type="molecule type" value="Genomic_DNA"/>
</dbReference>
<keyword evidence="8 11" id="KW-0472">Membrane</keyword>
<keyword evidence="6 11" id="KW-1133">Transmembrane helix</keyword>
<dbReference type="OrthoDB" id="5786980at2759"/>
<comment type="subcellular location">
    <subcellularLocation>
        <location evidence="2">Cytoplasm</location>
    </subcellularLocation>
    <subcellularLocation>
        <location evidence="1">Nucleus membrane</location>
        <topology evidence="1">Multi-pass membrane protein</topology>
    </subcellularLocation>
</comment>
<evidence type="ECO:0000256" key="10">
    <source>
        <dbReference type="ARBA" id="ARBA00030458"/>
    </source>
</evidence>
<keyword evidence="7" id="KW-0443">Lipid metabolism</keyword>
<reference evidence="12" key="1">
    <citation type="submission" date="2020-06" db="EMBL/GenBank/DDBJ databases">
        <title>Draft genome of Bugula neritina, a colonial animal packing powerful symbionts and potential medicines.</title>
        <authorList>
            <person name="Rayko M."/>
        </authorList>
    </citation>
    <scope>NUCLEOTIDE SEQUENCE [LARGE SCALE GENOMIC DNA]</scope>
    <source>
        <strain evidence="12">Kwan_BN1</strain>
    </source>
</reference>
<gene>
    <name evidence="12" type="ORF">EB796_012523</name>
</gene>